<keyword evidence="4" id="KW-1185">Reference proteome</keyword>
<comment type="caution">
    <text evidence="3">The sequence shown here is derived from an EMBL/GenBank/DDBJ whole genome shotgun (WGS) entry which is preliminary data.</text>
</comment>
<protein>
    <submittedName>
        <fullName evidence="3">Uncharacterized protein</fullName>
    </submittedName>
</protein>
<dbReference type="Proteomes" id="UP000032673">
    <property type="component" value="Unassembled WGS sequence"/>
</dbReference>
<sequence>MPNKLVRLGIVIVTLILGIFLLSSLFKSFSHFLSPDQTTPPAVETNAPNAQ</sequence>
<keyword evidence="1" id="KW-0472">Membrane</keyword>
<feature type="transmembrane region" description="Helical" evidence="1">
    <location>
        <begin position="6"/>
        <end position="26"/>
    </location>
</feature>
<dbReference type="EMBL" id="BJXQ01000020">
    <property type="protein sequence ID" value="GEN04529.1"/>
    <property type="molecule type" value="Genomic_DNA"/>
</dbReference>
<dbReference type="RefSeq" id="WP_158319874.1">
    <property type="nucleotide sequence ID" value="NZ_BAMW01000004.1"/>
</dbReference>
<gene>
    <name evidence="2" type="ORF">Abin_004_026</name>
    <name evidence="3" type="ORF">AIN02nite_25540</name>
</gene>
<dbReference type="Proteomes" id="UP000321104">
    <property type="component" value="Unassembled WGS sequence"/>
</dbReference>
<accession>A0A6N3T9Y8</accession>
<keyword evidence="1" id="KW-0812">Transmembrane</keyword>
<evidence type="ECO:0000313" key="2">
    <source>
        <dbReference type="EMBL" id="GAN61956.1"/>
    </source>
</evidence>
<evidence type="ECO:0000313" key="5">
    <source>
        <dbReference type="Proteomes" id="UP000321104"/>
    </source>
</evidence>
<reference evidence="3 5" key="2">
    <citation type="submission" date="2019-07" db="EMBL/GenBank/DDBJ databases">
        <title>Whole genome shotgun sequence of Acetobacter indonesiensis NBRC 16471.</title>
        <authorList>
            <person name="Hosoyama A."/>
            <person name="Uohara A."/>
            <person name="Ohji S."/>
            <person name="Ichikawa N."/>
        </authorList>
    </citation>
    <scope>NUCLEOTIDE SEQUENCE [LARGE SCALE GENOMIC DNA]</scope>
    <source>
        <strain evidence="3 5">NBRC 16471</strain>
    </source>
</reference>
<keyword evidence="1" id="KW-1133">Transmembrane helix</keyword>
<evidence type="ECO:0000313" key="4">
    <source>
        <dbReference type="Proteomes" id="UP000032673"/>
    </source>
</evidence>
<dbReference type="EMBL" id="BAMW01000004">
    <property type="protein sequence ID" value="GAN61956.1"/>
    <property type="molecule type" value="Genomic_DNA"/>
</dbReference>
<organism evidence="3 5">
    <name type="scientific">Acetobacter indonesiensis</name>
    <dbReference type="NCBI Taxonomy" id="104101"/>
    <lineage>
        <taxon>Bacteria</taxon>
        <taxon>Pseudomonadati</taxon>
        <taxon>Pseudomonadota</taxon>
        <taxon>Alphaproteobacteria</taxon>
        <taxon>Acetobacterales</taxon>
        <taxon>Acetobacteraceae</taxon>
        <taxon>Acetobacter</taxon>
    </lineage>
</organism>
<proteinExistence type="predicted"/>
<reference evidence="2 4" key="1">
    <citation type="submission" date="2012-11" db="EMBL/GenBank/DDBJ databases">
        <title>Whole genome sequence of Acetobacter indonesiensis 5H-1.</title>
        <authorList>
            <person name="Azuma Y."/>
            <person name="Higashiura N."/>
            <person name="Hirakawa H."/>
            <person name="Matsushita K."/>
        </authorList>
    </citation>
    <scope>NUCLEOTIDE SEQUENCE [LARGE SCALE GENOMIC DNA]</scope>
    <source>
        <strain evidence="2 4">5H-1</strain>
    </source>
</reference>
<evidence type="ECO:0000313" key="3">
    <source>
        <dbReference type="EMBL" id="GEN04529.1"/>
    </source>
</evidence>
<name>A0A6N3T9Y8_9PROT</name>
<dbReference type="AlphaFoldDB" id="A0A6N3T9Y8"/>
<evidence type="ECO:0000256" key="1">
    <source>
        <dbReference type="SAM" id="Phobius"/>
    </source>
</evidence>